<dbReference type="Proteomes" id="UP001143981">
    <property type="component" value="Unassembled WGS sequence"/>
</dbReference>
<dbReference type="Pfam" id="PF08923">
    <property type="entry name" value="MAPKK1_Int"/>
    <property type="match status" value="1"/>
</dbReference>
<feature type="compositionally biased region" description="Basic and acidic residues" evidence="1">
    <location>
        <begin position="208"/>
        <end position="217"/>
    </location>
</feature>
<organism evidence="3 4">
    <name type="scientific">Coemansia biformis</name>
    <dbReference type="NCBI Taxonomy" id="1286918"/>
    <lineage>
        <taxon>Eukaryota</taxon>
        <taxon>Fungi</taxon>
        <taxon>Fungi incertae sedis</taxon>
        <taxon>Zoopagomycota</taxon>
        <taxon>Kickxellomycotina</taxon>
        <taxon>Kickxellomycetes</taxon>
        <taxon>Kickxellales</taxon>
        <taxon>Kickxellaceae</taxon>
        <taxon>Coemansia</taxon>
    </lineage>
</organism>
<feature type="chain" id="PRO_5040930644" evidence="2">
    <location>
        <begin position="21"/>
        <end position="357"/>
    </location>
</feature>
<dbReference type="InterPro" id="IPR015019">
    <property type="entry name" value="LAMTOR3"/>
</dbReference>
<accession>A0A9W8CYD9</accession>
<comment type="caution">
    <text evidence="3">The sequence shown here is derived from an EMBL/GenBank/DDBJ whole genome shotgun (WGS) entry which is preliminary data.</text>
</comment>
<feature type="signal peptide" evidence="2">
    <location>
        <begin position="1"/>
        <end position="20"/>
    </location>
</feature>
<evidence type="ECO:0000256" key="1">
    <source>
        <dbReference type="SAM" id="MobiDB-lite"/>
    </source>
</evidence>
<evidence type="ECO:0000313" key="4">
    <source>
        <dbReference type="Proteomes" id="UP001143981"/>
    </source>
</evidence>
<dbReference type="EMBL" id="JANBOI010000003">
    <property type="protein sequence ID" value="KAJ1736108.1"/>
    <property type="molecule type" value="Genomic_DNA"/>
</dbReference>
<feature type="region of interest" description="Disordered" evidence="1">
    <location>
        <begin position="208"/>
        <end position="229"/>
    </location>
</feature>
<reference evidence="3" key="1">
    <citation type="submission" date="2022-07" db="EMBL/GenBank/DDBJ databases">
        <title>Phylogenomic reconstructions and comparative analyses of Kickxellomycotina fungi.</title>
        <authorList>
            <person name="Reynolds N.K."/>
            <person name="Stajich J.E."/>
            <person name="Barry K."/>
            <person name="Grigoriev I.V."/>
            <person name="Crous P."/>
            <person name="Smith M.E."/>
        </authorList>
    </citation>
    <scope>NUCLEOTIDE SEQUENCE</scope>
    <source>
        <strain evidence="3">BCRC 34381</strain>
    </source>
</reference>
<dbReference type="OrthoDB" id="5591697at2759"/>
<dbReference type="GO" id="GO:0032006">
    <property type="term" value="P:regulation of TOR signaling"/>
    <property type="evidence" value="ECO:0007669"/>
    <property type="project" value="InterPro"/>
</dbReference>
<sequence length="357" mass="39368">MRALRALAALVLLVAAPVLAVDEPRAAAARESFEVFHNANPGEFTLRGELQLLDDDTARYQPVSVHDPPRLADTRGVPQSPAGYAVVLRSLKSGAQFVQPISRCRLHSDATAEETFVVHETEAGDVFRIDYDAGSHANCLKQNQGPFAPAAHTTALLRRRAAGPVPRLAGAARIDAATGKEQQPDAPKSFIAKYWYYLHTTHASPARHMDEEVEHGAAEAPSPPRPEIGEGKFDKMLNEAFRTIDGLMLVVITDAERTVVFREALTLFHQPRFEETLIDKCYDAFEDTKRLQIGVGNVLTLFYGAMSVVQFRVGSYYGTIVCDDFANMGMVHILVKRVRECLTVLVEISEEVIGRNN</sequence>
<dbReference type="AlphaFoldDB" id="A0A9W8CYD9"/>
<name>A0A9W8CYD9_9FUNG</name>
<keyword evidence="2" id="KW-0732">Signal</keyword>
<dbReference type="Gene3D" id="3.30.450.30">
    <property type="entry name" value="Dynein light chain 2a, cytoplasmic"/>
    <property type="match status" value="1"/>
</dbReference>
<protein>
    <submittedName>
        <fullName evidence="3">Uncharacterized protein</fullName>
    </submittedName>
</protein>
<evidence type="ECO:0000256" key="2">
    <source>
        <dbReference type="SAM" id="SignalP"/>
    </source>
</evidence>
<gene>
    <name evidence="3" type="ORF">LPJ61_000158</name>
</gene>
<dbReference type="SUPFAM" id="SSF103196">
    <property type="entry name" value="Roadblock/LC7 domain"/>
    <property type="match status" value="1"/>
</dbReference>
<keyword evidence="4" id="KW-1185">Reference proteome</keyword>
<proteinExistence type="predicted"/>
<evidence type="ECO:0000313" key="3">
    <source>
        <dbReference type="EMBL" id="KAJ1736108.1"/>
    </source>
</evidence>